<evidence type="ECO:0000313" key="3">
    <source>
        <dbReference type="Proteomes" id="UP001433268"/>
    </source>
</evidence>
<protein>
    <submittedName>
        <fullName evidence="2">Uncharacterized protein</fullName>
    </submittedName>
</protein>
<evidence type="ECO:0000313" key="2">
    <source>
        <dbReference type="EMBL" id="KAK8065725.1"/>
    </source>
</evidence>
<dbReference type="EMBL" id="JAQQWN010000009">
    <property type="protein sequence ID" value="KAK8065725.1"/>
    <property type="molecule type" value="Genomic_DNA"/>
</dbReference>
<comment type="caution">
    <text evidence="2">The sequence shown here is derived from an EMBL/GenBank/DDBJ whole genome shotgun (WGS) entry which is preliminary data.</text>
</comment>
<sequence>MRPVEWILWSPSGETGIVIIREEAERLLSSLRGQVHPKVYLLTYAAPVTKVMETLGRMNFYTIPTLPSGYEFPAWLPLEVGIFAGRLYLDFESWAAIAQQLQAGGSKEKGCQEHVQFSADDPRGFLLDWLTFRRRGHNILHTPMGYLCQGRQLTKEHVFFSEASVEAAPPAEPTASDDSASEMDEIEDLDDPGSGEEFEEERDGACNVL</sequence>
<organism evidence="2 3">
    <name type="scientific">Apiospora hydei</name>
    <dbReference type="NCBI Taxonomy" id="1337664"/>
    <lineage>
        <taxon>Eukaryota</taxon>
        <taxon>Fungi</taxon>
        <taxon>Dikarya</taxon>
        <taxon>Ascomycota</taxon>
        <taxon>Pezizomycotina</taxon>
        <taxon>Sordariomycetes</taxon>
        <taxon>Xylariomycetidae</taxon>
        <taxon>Amphisphaeriales</taxon>
        <taxon>Apiosporaceae</taxon>
        <taxon>Apiospora</taxon>
    </lineage>
</organism>
<dbReference type="Proteomes" id="UP001433268">
    <property type="component" value="Unassembled WGS sequence"/>
</dbReference>
<evidence type="ECO:0000256" key="1">
    <source>
        <dbReference type="SAM" id="MobiDB-lite"/>
    </source>
</evidence>
<name>A0ABR1V3F7_9PEZI</name>
<gene>
    <name evidence="2" type="ORF">PG997_012472</name>
</gene>
<feature type="compositionally biased region" description="Low complexity" evidence="1">
    <location>
        <begin position="164"/>
        <end position="178"/>
    </location>
</feature>
<proteinExistence type="predicted"/>
<feature type="compositionally biased region" description="Acidic residues" evidence="1">
    <location>
        <begin position="179"/>
        <end position="202"/>
    </location>
</feature>
<dbReference type="GeneID" id="92049846"/>
<keyword evidence="3" id="KW-1185">Reference proteome</keyword>
<feature type="region of interest" description="Disordered" evidence="1">
    <location>
        <begin position="164"/>
        <end position="209"/>
    </location>
</feature>
<dbReference type="RefSeq" id="XP_066662478.1">
    <property type="nucleotide sequence ID" value="XM_066816786.1"/>
</dbReference>
<accession>A0ABR1V3F7</accession>
<reference evidence="2 3" key="1">
    <citation type="submission" date="2023-01" db="EMBL/GenBank/DDBJ databases">
        <title>Analysis of 21 Apiospora genomes using comparative genomics revels a genus with tremendous synthesis potential of carbohydrate active enzymes and secondary metabolites.</title>
        <authorList>
            <person name="Sorensen T."/>
        </authorList>
    </citation>
    <scope>NUCLEOTIDE SEQUENCE [LARGE SCALE GENOMIC DNA]</scope>
    <source>
        <strain evidence="2 3">CBS 114990</strain>
    </source>
</reference>